<feature type="compositionally biased region" description="Low complexity" evidence="1">
    <location>
        <begin position="53"/>
        <end position="64"/>
    </location>
</feature>
<comment type="caution">
    <text evidence="2">The sequence shown here is derived from an EMBL/GenBank/DDBJ whole genome shotgun (WGS) entry which is preliminary data.</text>
</comment>
<reference evidence="2 3" key="1">
    <citation type="journal article" date="2025" name="Microbiol. Resour. Announc.">
        <title>Draft genome sequences for Neonectria magnoliae and Neonectria punicea, canker pathogens of Liriodendron tulipifera and Acer saccharum in West Virginia.</title>
        <authorList>
            <person name="Petronek H.M."/>
            <person name="Kasson M.T."/>
            <person name="Metheny A.M."/>
            <person name="Stauder C.M."/>
            <person name="Lovett B."/>
            <person name="Lynch S.C."/>
            <person name="Garnas J.R."/>
            <person name="Kasson L.R."/>
            <person name="Stajich J.E."/>
        </authorList>
    </citation>
    <scope>NUCLEOTIDE SEQUENCE [LARGE SCALE GENOMIC DNA]</scope>
    <source>
        <strain evidence="2 3">NRRL 64653</strain>
    </source>
</reference>
<dbReference type="EMBL" id="JAZAVJ010000102">
    <property type="protein sequence ID" value="KAK7414471.1"/>
    <property type="molecule type" value="Genomic_DNA"/>
</dbReference>
<name>A0ABR1H0A0_9HYPO</name>
<feature type="compositionally biased region" description="Polar residues" evidence="1">
    <location>
        <begin position="149"/>
        <end position="167"/>
    </location>
</feature>
<keyword evidence="3" id="KW-1185">Reference proteome</keyword>
<proteinExistence type="predicted"/>
<gene>
    <name evidence="2" type="ORF">QQX98_006657</name>
</gene>
<evidence type="ECO:0000313" key="2">
    <source>
        <dbReference type="EMBL" id="KAK7414471.1"/>
    </source>
</evidence>
<dbReference type="Proteomes" id="UP001498476">
    <property type="component" value="Unassembled WGS sequence"/>
</dbReference>
<accession>A0ABR1H0A0</accession>
<protein>
    <submittedName>
        <fullName evidence="2">Uncharacterized protein</fullName>
    </submittedName>
</protein>
<feature type="region of interest" description="Disordered" evidence="1">
    <location>
        <begin position="136"/>
        <end position="167"/>
    </location>
</feature>
<evidence type="ECO:0000256" key="1">
    <source>
        <dbReference type="SAM" id="MobiDB-lite"/>
    </source>
</evidence>
<organism evidence="2 3">
    <name type="scientific">Neonectria punicea</name>
    <dbReference type="NCBI Taxonomy" id="979145"/>
    <lineage>
        <taxon>Eukaryota</taxon>
        <taxon>Fungi</taxon>
        <taxon>Dikarya</taxon>
        <taxon>Ascomycota</taxon>
        <taxon>Pezizomycotina</taxon>
        <taxon>Sordariomycetes</taxon>
        <taxon>Hypocreomycetidae</taxon>
        <taxon>Hypocreales</taxon>
        <taxon>Nectriaceae</taxon>
        <taxon>Neonectria</taxon>
    </lineage>
</organism>
<feature type="region of interest" description="Disordered" evidence="1">
    <location>
        <begin position="1"/>
        <end position="113"/>
    </location>
</feature>
<evidence type="ECO:0000313" key="3">
    <source>
        <dbReference type="Proteomes" id="UP001498476"/>
    </source>
</evidence>
<sequence>MAPAKPPPAKNNEKRRPGTTIVKKSKQATASRNSRRLQRKSPEFVEAQPKPVQASQSSSTSSASILPPVSPPKRLLETLAPRPTSHKKELPRNAEAGVIADDSESPPKLPQELPLLSDEKVEALQSVFTQVMTTKPVESTKRTLRSRPLTGTKTSPTQSYPRNNGNATYRHMTLTAFGIRLHSEPPGDIETTIKGIVNAKISENPPS</sequence>